<keyword evidence="2" id="KW-1185">Reference proteome</keyword>
<dbReference type="EMBL" id="CAJVPY010020848">
    <property type="protein sequence ID" value="CAG8777249.1"/>
    <property type="molecule type" value="Genomic_DNA"/>
</dbReference>
<evidence type="ECO:0000313" key="1">
    <source>
        <dbReference type="EMBL" id="CAG8777249.1"/>
    </source>
</evidence>
<dbReference type="AlphaFoldDB" id="A0A9N9NZ71"/>
<sequence length="90" mass="9871">IEAVSASGGELCRVSWDDCDNNILLDTLTSSNILFNDLSLSNILLDTSKLLYNSELLDASVLVLEFLEYLFFTFLNMDTFCASIASCASS</sequence>
<name>A0A9N9NZ71_9GLOM</name>
<gene>
    <name evidence="1" type="ORF">DERYTH_LOCUS19269</name>
</gene>
<proteinExistence type="predicted"/>
<reference evidence="1" key="1">
    <citation type="submission" date="2021-06" db="EMBL/GenBank/DDBJ databases">
        <authorList>
            <person name="Kallberg Y."/>
            <person name="Tangrot J."/>
            <person name="Rosling A."/>
        </authorList>
    </citation>
    <scope>NUCLEOTIDE SEQUENCE</scope>
    <source>
        <strain evidence="1">MA453B</strain>
    </source>
</reference>
<protein>
    <submittedName>
        <fullName evidence="1">7409_t:CDS:1</fullName>
    </submittedName>
</protein>
<organism evidence="1 2">
    <name type="scientific">Dentiscutata erythropus</name>
    <dbReference type="NCBI Taxonomy" id="1348616"/>
    <lineage>
        <taxon>Eukaryota</taxon>
        <taxon>Fungi</taxon>
        <taxon>Fungi incertae sedis</taxon>
        <taxon>Mucoromycota</taxon>
        <taxon>Glomeromycotina</taxon>
        <taxon>Glomeromycetes</taxon>
        <taxon>Diversisporales</taxon>
        <taxon>Gigasporaceae</taxon>
        <taxon>Dentiscutata</taxon>
    </lineage>
</organism>
<evidence type="ECO:0000313" key="2">
    <source>
        <dbReference type="Proteomes" id="UP000789405"/>
    </source>
</evidence>
<comment type="caution">
    <text evidence="1">The sequence shown here is derived from an EMBL/GenBank/DDBJ whole genome shotgun (WGS) entry which is preliminary data.</text>
</comment>
<feature type="non-terminal residue" evidence="1">
    <location>
        <position position="1"/>
    </location>
</feature>
<accession>A0A9N9NZ71</accession>
<dbReference type="Proteomes" id="UP000789405">
    <property type="component" value="Unassembled WGS sequence"/>
</dbReference>